<dbReference type="EMBL" id="AP018827">
    <property type="protein sequence ID" value="BBF80823.1"/>
    <property type="molecule type" value="Genomic_DNA"/>
</dbReference>
<dbReference type="RefSeq" id="WP_126421425.1">
    <property type="nucleotide sequence ID" value="NZ_AP018827.1"/>
</dbReference>
<organism evidence="1 2">
    <name type="scientific">Asticcacaulis excentricus</name>
    <dbReference type="NCBI Taxonomy" id="78587"/>
    <lineage>
        <taxon>Bacteria</taxon>
        <taxon>Pseudomonadati</taxon>
        <taxon>Pseudomonadota</taxon>
        <taxon>Alphaproteobacteria</taxon>
        <taxon>Caulobacterales</taxon>
        <taxon>Caulobacteraceae</taxon>
        <taxon>Asticcacaulis</taxon>
    </lineage>
</organism>
<dbReference type="InterPro" id="IPR053745">
    <property type="entry name" value="Viral_Tail_Comp_sf"/>
</dbReference>
<dbReference type="InterPro" id="IPR021508">
    <property type="entry name" value="Gp17-like"/>
</dbReference>
<dbReference type="Pfam" id="PF11367">
    <property type="entry name" value="Tail_completion_gp17"/>
    <property type="match status" value="1"/>
</dbReference>
<dbReference type="Gene3D" id="3.30.2000.30">
    <property type="match status" value="1"/>
</dbReference>
<accession>A0A3G9G6R6</accession>
<dbReference type="OrthoDB" id="7204382at2"/>
<proteinExistence type="predicted"/>
<evidence type="ECO:0000313" key="1">
    <source>
        <dbReference type="EMBL" id="BBF80823.1"/>
    </source>
</evidence>
<reference evidence="2" key="2">
    <citation type="journal article" date="2017" name="Plant Physiol. Biochem.">
        <title>Differential oxidative and antioxidative response of duckweed Lemna minor toward plant growth promoting/inhibiting bacteria.</title>
        <authorList>
            <person name="Ishizawa H."/>
            <person name="Kuroda M."/>
            <person name="Morikawa M."/>
            <person name="Ike M."/>
        </authorList>
    </citation>
    <scope>NUCLEOTIDE SEQUENCE [LARGE SCALE GENOMIC DNA]</scope>
    <source>
        <strain evidence="2">M6</strain>
    </source>
</reference>
<name>A0A3G9G6R6_9CAUL</name>
<gene>
    <name evidence="1" type="ORF">EM6_1409</name>
</gene>
<sequence length="141" mass="15529">MPLDPQPLDPLRDLQKGLIAHLKDHAPLQTWLGAQVRIHDAVPPEPVYPYVLVDRVEAQPFGGVGVAATEQAVTLRVVSDFDGTEEARAIASELRVALDQAQVPLDSHHLVSLRVTYLDVFRGADRTVFALLRLRAVTEPI</sequence>
<dbReference type="Proteomes" id="UP000278756">
    <property type="component" value="Chromosome 1"/>
</dbReference>
<evidence type="ECO:0000313" key="2">
    <source>
        <dbReference type="Proteomes" id="UP000278756"/>
    </source>
</evidence>
<protein>
    <submittedName>
        <fullName evidence="1">Gene transfer agent protein</fullName>
    </submittedName>
</protein>
<reference evidence="2" key="1">
    <citation type="journal article" date="2017" name="Biotechnol. Biofuels">
        <title>Evaluation of environmental bacterial communities as a factor affecting the growth of duckweed Lemna minor.</title>
        <authorList>
            <person name="Ishizawa H."/>
            <person name="Kuroda M."/>
            <person name="Morikawa M."/>
            <person name="Ike M."/>
        </authorList>
    </citation>
    <scope>NUCLEOTIDE SEQUENCE [LARGE SCALE GENOMIC DNA]</scope>
    <source>
        <strain evidence="2">M6</strain>
    </source>
</reference>
<dbReference type="AlphaFoldDB" id="A0A3G9G6R6"/>